<dbReference type="PROSITE" id="PS50181">
    <property type="entry name" value="FBOX"/>
    <property type="match status" value="1"/>
</dbReference>
<evidence type="ECO:0000313" key="5">
    <source>
        <dbReference type="Ensembl" id="ENSSHAP00000041100.1"/>
    </source>
</evidence>
<dbReference type="InterPro" id="IPR008979">
    <property type="entry name" value="Galactose-bd-like_sf"/>
</dbReference>
<sequence length="385" mass="43514">MGNHFAALFPCPSSPSSPSSPPTRLGGGRDSAPPWSALKSLPREKSEPVLPGCSRGFSPSLYLGSRRHPWLPAARDASIRGGRAEERRSRCWRPAGPRQPDAPPSSALHRLSPLRSPLLSSADPQPALSVGTMASINELPSNILLELFSLIPARELLLHCRPVCSLWRDLIDLVSLWKLKCQREGFMPKKWGQPVSDWKVFYFLCSLRRNLIRNPCAEEGFEFWTLDVNGGDEWKVEDLPGDHRRVFPNSHVKKYFVTSYYTCLKSQLVDLKAEGYWEELMDRTRPDIVVKDWFAARQDCGCKYQVCVQLLSSGHVPLGTFQPDPVAIQQWSDAKWREVSHTFSNYPPGVRYIWFQHGGVDTHYWAGWYGPRVTNSSITIGPELT</sequence>
<dbReference type="GO" id="GO:0036503">
    <property type="term" value="P:ERAD pathway"/>
    <property type="evidence" value="ECO:0007669"/>
    <property type="project" value="TreeGrafter"/>
</dbReference>
<feature type="domain" description="FBA" evidence="4">
    <location>
        <begin position="201"/>
        <end position="382"/>
    </location>
</feature>
<evidence type="ECO:0000256" key="1">
    <source>
        <dbReference type="ARBA" id="ARBA00022786"/>
    </source>
</evidence>
<protein>
    <submittedName>
        <fullName evidence="5">F-box protein 44</fullName>
    </submittedName>
</protein>
<dbReference type="Ensembl" id="ENSSHAT00000036263.1">
    <property type="protein sequence ID" value="ENSSHAP00000041100.1"/>
    <property type="gene ID" value="ENSSHAG00000010504.2"/>
</dbReference>
<dbReference type="Proteomes" id="UP000007648">
    <property type="component" value="Unassembled WGS sequence"/>
</dbReference>
<dbReference type="InParanoid" id="A0A7N4PNE5"/>
<evidence type="ECO:0000256" key="2">
    <source>
        <dbReference type="SAM" id="MobiDB-lite"/>
    </source>
</evidence>
<dbReference type="AlphaFoldDB" id="A0A7N4PNE5"/>
<dbReference type="GO" id="GO:0061630">
    <property type="term" value="F:ubiquitin protein ligase activity"/>
    <property type="evidence" value="ECO:0007669"/>
    <property type="project" value="TreeGrafter"/>
</dbReference>
<dbReference type="GO" id="GO:0005737">
    <property type="term" value="C:cytoplasm"/>
    <property type="evidence" value="ECO:0007669"/>
    <property type="project" value="TreeGrafter"/>
</dbReference>
<dbReference type="InterPro" id="IPR007397">
    <property type="entry name" value="F-box-assoc_dom"/>
</dbReference>
<dbReference type="PANTHER" id="PTHR12125">
    <property type="entry name" value="F-BOX ONLY PROTEIN 6-LIKE PROTEIN"/>
    <property type="match status" value="1"/>
</dbReference>
<organism evidence="5 6">
    <name type="scientific">Sarcophilus harrisii</name>
    <name type="common">Tasmanian devil</name>
    <name type="synonym">Sarcophilus laniarius</name>
    <dbReference type="NCBI Taxonomy" id="9305"/>
    <lineage>
        <taxon>Eukaryota</taxon>
        <taxon>Metazoa</taxon>
        <taxon>Chordata</taxon>
        <taxon>Craniata</taxon>
        <taxon>Vertebrata</taxon>
        <taxon>Euteleostomi</taxon>
        <taxon>Mammalia</taxon>
        <taxon>Metatheria</taxon>
        <taxon>Dasyuromorphia</taxon>
        <taxon>Dasyuridae</taxon>
        <taxon>Sarcophilus</taxon>
    </lineage>
</organism>
<reference evidence="5" key="3">
    <citation type="submission" date="2025-09" db="UniProtKB">
        <authorList>
            <consortium name="Ensembl"/>
        </authorList>
    </citation>
    <scope>IDENTIFICATION</scope>
</reference>
<proteinExistence type="predicted"/>
<name>A0A7N4PNE5_SARHA</name>
<dbReference type="GeneTree" id="ENSGT00940000159408"/>
<dbReference type="SMART" id="SM01198">
    <property type="entry name" value="FBA"/>
    <property type="match status" value="1"/>
</dbReference>
<dbReference type="PANTHER" id="PTHR12125:SF12">
    <property type="entry name" value="F-BOX ONLY PROTEIN 6"/>
    <property type="match status" value="1"/>
</dbReference>
<evidence type="ECO:0000313" key="6">
    <source>
        <dbReference type="Proteomes" id="UP000007648"/>
    </source>
</evidence>
<feature type="domain" description="F-box" evidence="3">
    <location>
        <begin position="133"/>
        <end position="180"/>
    </location>
</feature>
<dbReference type="FunCoup" id="A0A7N4PNE5">
    <property type="interactions" value="109"/>
</dbReference>
<dbReference type="Gene3D" id="2.60.120.260">
    <property type="entry name" value="Galactose-binding domain-like"/>
    <property type="match status" value="1"/>
</dbReference>
<dbReference type="InterPro" id="IPR036047">
    <property type="entry name" value="F-box-like_dom_sf"/>
</dbReference>
<feature type="region of interest" description="Disordered" evidence="2">
    <location>
        <begin position="1"/>
        <end position="53"/>
    </location>
</feature>
<keyword evidence="1" id="KW-0833">Ubl conjugation pathway</keyword>
<dbReference type="GO" id="GO:0019005">
    <property type="term" value="C:SCF ubiquitin ligase complex"/>
    <property type="evidence" value="ECO:0007669"/>
    <property type="project" value="Ensembl"/>
</dbReference>
<feature type="region of interest" description="Disordered" evidence="2">
    <location>
        <begin position="77"/>
        <end position="108"/>
    </location>
</feature>
<dbReference type="SUPFAM" id="SSF49785">
    <property type="entry name" value="Galactose-binding domain-like"/>
    <property type="match status" value="1"/>
</dbReference>
<keyword evidence="6" id="KW-1185">Reference proteome</keyword>
<gene>
    <name evidence="5" type="primary">FBXO44</name>
</gene>
<dbReference type="FunFam" id="1.20.1280.50:FF:000002">
    <property type="entry name" value="F-box only protein 44"/>
    <property type="match status" value="1"/>
</dbReference>
<dbReference type="Pfam" id="PF12937">
    <property type="entry name" value="F-box-like"/>
    <property type="match status" value="1"/>
</dbReference>
<evidence type="ECO:0000259" key="3">
    <source>
        <dbReference type="PROSITE" id="PS50181"/>
    </source>
</evidence>
<dbReference type="InterPro" id="IPR001810">
    <property type="entry name" value="F-box_dom"/>
</dbReference>
<dbReference type="CDD" id="cd22168">
    <property type="entry name" value="F-box_FBXO6-like"/>
    <property type="match status" value="1"/>
</dbReference>
<dbReference type="SUPFAM" id="SSF81383">
    <property type="entry name" value="F-box domain"/>
    <property type="match status" value="1"/>
</dbReference>
<feature type="compositionally biased region" description="Pro residues" evidence="2">
    <location>
        <begin position="12"/>
        <end position="21"/>
    </location>
</feature>
<reference evidence="5 6" key="1">
    <citation type="journal article" date="2011" name="Proc. Natl. Acad. Sci. U.S.A.">
        <title>Genetic diversity and population structure of the endangered marsupial Sarcophilus harrisii (Tasmanian devil).</title>
        <authorList>
            <person name="Miller W."/>
            <person name="Hayes V.M."/>
            <person name="Ratan A."/>
            <person name="Petersen D.C."/>
            <person name="Wittekindt N.E."/>
            <person name="Miller J."/>
            <person name="Walenz B."/>
            <person name="Knight J."/>
            <person name="Qi J."/>
            <person name="Zhao F."/>
            <person name="Wang Q."/>
            <person name="Bedoya-Reina O.C."/>
            <person name="Katiyar N."/>
            <person name="Tomsho L.P."/>
            <person name="Kasson L.M."/>
            <person name="Hardie R.A."/>
            <person name="Woodbridge P."/>
            <person name="Tindall E.A."/>
            <person name="Bertelsen M.F."/>
            <person name="Dixon D."/>
            <person name="Pyecroft S."/>
            <person name="Helgen K.M."/>
            <person name="Lesk A.M."/>
            <person name="Pringle T.H."/>
            <person name="Patterson N."/>
            <person name="Zhang Y."/>
            <person name="Kreiss A."/>
            <person name="Woods G.M."/>
            <person name="Jones M.E."/>
            <person name="Schuster S.C."/>
        </authorList>
    </citation>
    <scope>NUCLEOTIDE SEQUENCE [LARGE SCALE GENOMIC DNA]</scope>
</reference>
<dbReference type="Gene3D" id="1.20.1280.50">
    <property type="match status" value="1"/>
</dbReference>
<accession>A0A7N4PNE5</accession>
<dbReference type="GO" id="GO:0031146">
    <property type="term" value="P:SCF-dependent proteasomal ubiquitin-dependent protein catabolic process"/>
    <property type="evidence" value="ECO:0007669"/>
    <property type="project" value="TreeGrafter"/>
</dbReference>
<evidence type="ECO:0000259" key="4">
    <source>
        <dbReference type="PROSITE" id="PS51114"/>
    </source>
</evidence>
<reference evidence="5" key="2">
    <citation type="submission" date="2025-08" db="UniProtKB">
        <authorList>
            <consortium name="Ensembl"/>
        </authorList>
    </citation>
    <scope>IDENTIFICATION</scope>
</reference>
<dbReference type="FunFam" id="2.60.120.260:FF:000012">
    <property type="entry name" value="F-box only protein 2"/>
    <property type="match status" value="1"/>
</dbReference>
<dbReference type="InterPro" id="IPR039752">
    <property type="entry name" value="F-box_only"/>
</dbReference>
<dbReference type="PROSITE" id="PS51114">
    <property type="entry name" value="FBA"/>
    <property type="match status" value="1"/>
</dbReference>
<dbReference type="Pfam" id="PF04300">
    <property type="entry name" value="FBA"/>
    <property type="match status" value="1"/>
</dbReference>
<dbReference type="GO" id="GO:0006516">
    <property type="term" value="P:glycoprotein catabolic process"/>
    <property type="evidence" value="ECO:0007669"/>
    <property type="project" value="TreeGrafter"/>
</dbReference>